<gene>
    <name evidence="4" type="ORF">D8674_018499</name>
</gene>
<evidence type="ECO:0000313" key="4">
    <source>
        <dbReference type="EMBL" id="KAB2610467.1"/>
    </source>
</evidence>
<dbReference type="EMBL" id="SMOL01000487">
    <property type="protein sequence ID" value="KAB2610467.1"/>
    <property type="molecule type" value="Genomic_DNA"/>
</dbReference>
<keyword evidence="2 4" id="KW-0689">Ribosomal protein</keyword>
<reference evidence="4 5" key="1">
    <citation type="submission" date="2019-09" db="EMBL/GenBank/DDBJ databases">
        <authorList>
            <person name="Ou C."/>
        </authorList>
    </citation>
    <scope>NUCLEOTIDE SEQUENCE [LARGE SCALE GENOMIC DNA]</scope>
    <source>
        <strain evidence="4">S2</strain>
        <tissue evidence="4">Leaf</tissue>
    </source>
</reference>
<dbReference type="Gene3D" id="3.30.390.140">
    <property type="match status" value="1"/>
</dbReference>
<evidence type="ECO:0000256" key="2">
    <source>
        <dbReference type="ARBA" id="ARBA00022980"/>
    </source>
</evidence>
<evidence type="ECO:0000313" key="5">
    <source>
        <dbReference type="Proteomes" id="UP000327157"/>
    </source>
</evidence>
<dbReference type="PANTHER" id="PTHR35108">
    <property type="entry name" value="30S RIBOSOMAL PROTEIN 3, CHLOROPLASTIC"/>
    <property type="match status" value="1"/>
</dbReference>
<keyword evidence="3" id="KW-0687">Ribonucleoprotein</keyword>
<dbReference type="PANTHER" id="PTHR35108:SF12">
    <property type="entry name" value="SMALL RIBOSOMAL SUBUNIT PROTEIN CS23Y"/>
    <property type="match status" value="1"/>
</dbReference>
<evidence type="ECO:0000256" key="1">
    <source>
        <dbReference type="ARBA" id="ARBA00008561"/>
    </source>
</evidence>
<comment type="caution">
    <text evidence="4">The sequence shown here is derived from an EMBL/GenBank/DDBJ whole genome shotgun (WGS) entry which is preliminary data.</text>
</comment>
<dbReference type="GO" id="GO:0005840">
    <property type="term" value="C:ribosome"/>
    <property type="evidence" value="ECO:0007669"/>
    <property type="project" value="UniProtKB-KW"/>
</dbReference>
<name>A0A5N5G5M8_9ROSA</name>
<dbReference type="GO" id="GO:0006412">
    <property type="term" value="P:translation"/>
    <property type="evidence" value="ECO:0007669"/>
    <property type="project" value="InterPro"/>
</dbReference>
<dbReference type="Proteomes" id="UP000327157">
    <property type="component" value="Chromosome 17"/>
</dbReference>
<evidence type="ECO:0000256" key="3">
    <source>
        <dbReference type="ARBA" id="ARBA00023274"/>
    </source>
</evidence>
<dbReference type="GO" id="GO:1990904">
    <property type="term" value="C:ribonucleoprotein complex"/>
    <property type="evidence" value="ECO:0007669"/>
    <property type="project" value="UniProtKB-KW"/>
</dbReference>
<proteinExistence type="inferred from homology"/>
<dbReference type="Pfam" id="PF04839">
    <property type="entry name" value="PSRP-3_Ycf65"/>
    <property type="match status" value="1"/>
</dbReference>
<dbReference type="InterPro" id="IPR006924">
    <property type="entry name" value="Ribosomal_cS23-like"/>
</dbReference>
<sequence length="187" mass="20925">MLSVGMGIECKANLNAAVLRLKLPQQKVLFVNSVNQRALNLKPKTCSFSVSHSLPELRLGHTRAARNVRLSAAAESLVAEETATDDDNTAPEKEKLGVVVKPFEKPRLVLKFIWMEKNIGIALDQMIPGHGSIPLSPYYFWPRKDAWEELKVLLESKPWISQKQMIILLNQATDIINLWQQSGGNLA</sequence>
<organism evidence="4 5">
    <name type="scientific">Pyrus ussuriensis x Pyrus communis</name>
    <dbReference type="NCBI Taxonomy" id="2448454"/>
    <lineage>
        <taxon>Eukaryota</taxon>
        <taxon>Viridiplantae</taxon>
        <taxon>Streptophyta</taxon>
        <taxon>Embryophyta</taxon>
        <taxon>Tracheophyta</taxon>
        <taxon>Spermatophyta</taxon>
        <taxon>Magnoliopsida</taxon>
        <taxon>eudicotyledons</taxon>
        <taxon>Gunneridae</taxon>
        <taxon>Pentapetalae</taxon>
        <taxon>rosids</taxon>
        <taxon>fabids</taxon>
        <taxon>Rosales</taxon>
        <taxon>Rosaceae</taxon>
        <taxon>Amygdaloideae</taxon>
        <taxon>Maleae</taxon>
        <taxon>Pyrus</taxon>
    </lineage>
</organism>
<keyword evidence="5" id="KW-1185">Reference proteome</keyword>
<comment type="similarity">
    <text evidence="1">Belongs to the chloroplast-specific ribosomal protein cS23 family.</text>
</comment>
<dbReference type="OrthoDB" id="1918956at2759"/>
<reference evidence="4 5" key="3">
    <citation type="submission" date="2019-11" db="EMBL/GenBank/DDBJ databases">
        <title>A de novo genome assembly of a pear dwarfing rootstock.</title>
        <authorList>
            <person name="Wang F."/>
            <person name="Wang J."/>
            <person name="Li S."/>
            <person name="Zhang Y."/>
            <person name="Fang M."/>
            <person name="Ma L."/>
            <person name="Zhao Y."/>
            <person name="Jiang S."/>
        </authorList>
    </citation>
    <scope>NUCLEOTIDE SEQUENCE [LARGE SCALE GENOMIC DNA]</scope>
    <source>
        <strain evidence="4">S2</strain>
        <tissue evidence="4">Leaf</tissue>
    </source>
</reference>
<reference evidence="5" key="2">
    <citation type="submission" date="2019-10" db="EMBL/GenBank/DDBJ databases">
        <title>A de novo genome assembly of a pear dwarfing rootstock.</title>
        <authorList>
            <person name="Wang F."/>
            <person name="Wang J."/>
            <person name="Li S."/>
            <person name="Zhang Y."/>
            <person name="Fang M."/>
            <person name="Ma L."/>
            <person name="Zhao Y."/>
            <person name="Jiang S."/>
        </authorList>
    </citation>
    <scope>NUCLEOTIDE SEQUENCE [LARGE SCALE GENOMIC DNA]</scope>
</reference>
<dbReference type="GO" id="GO:0003735">
    <property type="term" value="F:structural constituent of ribosome"/>
    <property type="evidence" value="ECO:0007669"/>
    <property type="project" value="InterPro"/>
</dbReference>
<dbReference type="AlphaFoldDB" id="A0A5N5G5M8"/>
<dbReference type="InterPro" id="IPR038447">
    <property type="entry name" value="PSRP-3/Ycf65_sf"/>
</dbReference>
<accession>A0A5N5G5M8</accession>
<protein>
    <submittedName>
        <fullName evidence="4">30S ribosomal protein 3</fullName>
    </submittedName>
</protein>